<accession>A0A0D0G5X8</accession>
<evidence type="ECO:0000313" key="2">
    <source>
        <dbReference type="EMBL" id="KIP20760.1"/>
    </source>
</evidence>
<reference evidence="2 3" key="1">
    <citation type="submission" date="2015-01" db="EMBL/GenBank/DDBJ databases">
        <title>Genome sequence of Anoxybacillus ayderensis strain AB04.</title>
        <authorList>
            <person name="Belduz A.O."/>
            <person name="Canakci S."/>
            <person name="Chan K.-G."/>
            <person name="Kahar U.M."/>
            <person name="Yaakob A.S."/>
            <person name="Chan C.S."/>
            <person name="Goh K.M."/>
        </authorList>
    </citation>
    <scope>NUCLEOTIDE SEQUENCE [LARGE SCALE GENOMIC DNA]</scope>
    <source>
        <strain evidence="2 3">AB04</strain>
    </source>
</reference>
<dbReference type="GO" id="GO:0032259">
    <property type="term" value="P:methylation"/>
    <property type="evidence" value="ECO:0007669"/>
    <property type="project" value="UniProtKB-KW"/>
</dbReference>
<comment type="caution">
    <text evidence="2">The sequence shown here is derived from an EMBL/GenBank/DDBJ whole genome shotgun (WGS) entry which is preliminary data.</text>
</comment>
<dbReference type="EMBL" id="JXTG01000011">
    <property type="protein sequence ID" value="KIP20760.1"/>
    <property type="molecule type" value="Genomic_DNA"/>
</dbReference>
<keyword evidence="2" id="KW-0489">Methyltransferase</keyword>
<dbReference type="PATRIC" id="fig|265546.4.peg.2063"/>
<dbReference type="CDD" id="cd02440">
    <property type="entry name" value="AdoMet_MTases"/>
    <property type="match status" value="1"/>
</dbReference>
<dbReference type="Pfam" id="PF08241">
    <property type="entry name" value="Methyltransf_11"/>
    <property type="match status" value="1"/>
</dbReference>
<dbReference type="AlphaFoldDB" id="A0A0D0G5X8"/>
<keyword evidence="3" id="KW-1185">Reference proteome</keyword>
<dbReference type="InterPro" id="IPR013216">
    <property type="entry name" value="Methyltransf_11"/>
</dbReference>
<dbReference type="GO" id="GO:0043770">
    <property type="term" value="F:demethylmenaquinone methyltransferase activity"/>
    <property type="evidence" value="ECO:0007669"/>
    <property type="project" value="UniProtKB-EC"/>
</dbReference>
<dbReference type="SUPFAM" id="SSF53335">
    <property type="entry name" value="S-adenosyl-L-methionine-dependent methyltransferases"/>
    <property type="match status" value="1"/>
</dbReference>
<name>A0A0D0G5X8_9BACL</name>
<evidence type="ECO:0000313" key="3">
    <source>
        <dbReference type="Proteomes" id="UP000032047"/>
    </source>
</evidence>
<dbReference type="Proteomes" id="UP000032047">
    <property type="component" value="Unassembled WGS sequence"/>
</dbReference>
<proteinExistence type="predicted"/>
<protein>
    <submittedName>
        <fullName evidence="2">Demethylmenaquinone methyltransferase</fullName>
        <ecNumber evidence="2">2.1.1.163</ecNumber>
    </submittedName>
</protein>
<dbReference type="Gene3D" id="3.40.50.150">
    <property type="entry name" value="Vaccinia Virus protein VP39"/>
    <property type="match status" value="1"/>
</dbReference>
<dbReference type="PANTHER" id="PTHR43591">
    <property type="entry name" value="METHYLTRANSFERASE"/>
    <property type="match status" value="1"/>
</dbReference>
<sequence length="218" mass="25080">MMRNIRKNKDLGIYGLAAKWYDRNSRKSRLTEMKGYANEVASHVMKGAHILEVAPGPGYLSIELAKRGFHVTAIDISPDFVEIATQNAKEANVSVNFIEGNAAHLSFEDNRFDFVVCTAAFKNFKEPVKALCEMHRVLKKEGTALIIDMNREATDEEIEHEVSKMKGFDKYFVKFSFKTFLKQGAYTKEEFETFIKETPFKNYDIRKEGIGLYVYLYK</sequence>
<evidence type="ECO:0000259" key="1">
    <source>
        <dbReference type="Pfam" id="PF08241"/>
    </source>
</evidence>
<dbReference type="RefSeq" id="WP_021094574.1">
    <property type="nucleotide sequence ID" value="NZ_ANOC01000016.1"/>
</dbReference>
<feature type="domain" description="Methyltransferase type 11" evidence="1">
    <location>
        <begin position="51"/>
        <end position="146"/>
    </location>
</feature>
<dbReference type="PANTHER" id="PTHR43591:SF110">
    <property type="entry name" value="RHODANESE DOMAIN-CONTAINING PROTEIN"/>
    <property type="match status" value="1"/>
</dbReference>
<dbReference type="GO" id="GO:0008757">
    <property type="term" value="F:S-adenosylmethionine-dependent methyltransferase activity"/>
    <property type="evidence" value="ECO:0007669"/>
    <property type="project" value="InterPro"/>
</dbReference>
<organism evidence="2 3">
    <name type="scientific">Anoxybacillus ayderensis</name>
    <dbReference type="NCBI Taxonomy" id="265546"/>
    <lineage>
        <taxon>Bacteria</taxon>
        <taxon>Bacillati</taxon>
        <taxon>Bacillota</taxon>
        <taxon>Bacilli</taxon>
        <taxon>Bacillales</taxon>
        <taxon>Anoxybacillaceae</taxon>
        <taxon>Anoxybacillus</taxon>
    </lineage>
</organism>
<dbReference type="EC" id="2.1.1.163" evidence="2"/>
<gene>
    <name evidence="2" type="ORF">JV16_02059</name>
</gene>
<dbReference type="InterPro" id="IPR029063">
    <property type="entry name" value="SAM-dependent_MTases_sf"/>
</dbReference>
<keyword evidence="2" id="KW-0808">Transferase</keyword>